<evidence type="ECO:0000313" key="5">
    <source>
        <dbReference type="Proteomes" id="UP000221165"/>
    </source>
</evidence>
<feature type="domain" description="PIH1 N-terminal" evidence="3">
    <location>
        <begin position="46"/>
        <end position="186"/>
    </location>
</feature>
<dbReference type="PANTHER" id="PTHR22997:SF0">
    <property type="entry name" value="PIH1 DOMAIN-CONTAINING PROTEIN 1"/>
    <property type="match status" value="1"/>
</dbReference>
<gene>
    <name evidence="4" type="ORF">CSUI_002751</name>
</gene>
<protein>
    <submittedName>
        <fullName evidence="4">Pre-rna processing pih1 nop17 protein</fullName>
    </submittedName>
</protein>
<organism evidence="4 5">
    <name type="scientific">Cystoisospora suis</name>
    <dbReference type="NCBI Taxonomy" id="483139"/>
    <lineage>
        <taxon>Eukaryota</taxon>
        <taxon>Sar</taxon>
        <taxon>Alveolata</taxon>
        <taxon>Apicomplexa</taxon>
        <taxon>Conoidasida</taxon>
        <taxon>Coccidia</taxon>
        <taxon>Eucoccidiorida</taxon>
        <taxon>Eimeriorina</taxon>
        <taxon>Sarcocystidae</taxon>
        <taxon>Cystoisospora</taxon>
    </lineage>
</organism>
<dbReference type="InterPro" id="IPR012981">
    <property type="entry name" value="PIH1_N"/>
</dbReference>
<comment type="caution">
    <text evidence="4">The sequence shown here is derived from an EMBL/GenBank/DDBJ whole genome shotgun (WGS) entry which is preliminary data.</text>
</comment>
<evidence type="ECO:0000256" key="1">
    <source>
        <dbReference type="ARBA" id="ARBA00008511"/>
    </source>
</evidence>
<dbReference type="GeneID" id="94426161"/>
<reference evidence="4 5" key="1">
    <citation type="journal article" date="2017" name="Int. J. Parasitol.">
        <title>The genome of the protozoan parasite Cystoisospora suis and a reverse vaccinology approach to identify vaccine candidates.</title>
        <authorList>
            <person name="Palmieri N."/>
            <person name="Shrestha A."/>
            <person name="Ruttkowski B."/>
            <person name="Beck T."/>
            <person name="Vogl C."/>
            <person name="Tomley F."/>
            <person name="Blake D.P."/>
            <person name="Joachim A."/>
        </authorList>
    </citation>
    <scope>NUCLEOTIDE SEQUENCE [LARGE SCALE GENOMIC DNA]</scope>
    <source>
        <strain evidence="4 5">Wien I</strain>
    </source>
</reference>
<feature type="region of interest" description="Disordered" evidence="2">
    <location>
        <begin position="203"/>
        <end position="227"/>
    </location>
</feature>
<evidence type="ECO:0000256" key="2">
    <source>
        <dbReference type="SAM" id="MobiDB-lite"/>
    </source>
</evidence>
<evidence type="ECO:0000313" key="4">
    <source>
        <dbReference type="EMBL" id="PHJ23412.1"/>
    </source>
</evidence>
<accession>A0A2C6L7Q0</accession>
<dbReference type="GO" id="GO:0005737">
    <property type="term" value="C:cytoplasm"/>
    <property type="evidence" value="ECO:0007669"/>
    <property type="project" value="TreeGrafter"/>
</dbReference>
<dbReference type="RefSeq" id="XP_067925088.1">
    <property type="nucleotide sequence ID" value="XM_068062950.1"/>
</dbReference>
<feature type="region of interest" description="Disordered" evidence="2">
    <location>
        <begin position="256"/>
        <end position="285"/>
    </location>
</feature>
<comment type="similarity">
    <text evidence="1">Belongs to the PIH1 family.</text>
</comment>
<dbReference type="EMBL" id="MIGC01001147">
    <property type="protein sequence ID" value="PHJ23412.1"/>
    <property type="molecule type" value="Genomic_DNA"/>
</dbReference>
<dbReference type="Proteomes" id="UP000221165">
    <property type="component" value="Unassembled WGS sequence"/>
</dbReference>
<dbReference type="VEuPathDB" id="ToxoDB:CSUI_002751"/>
<dbReference type="PANTHER" id="PTHR22997">
    <property type="entry name" value="PIH1 DOMAIN-CONTAINING PROTEIN 1"/>
    <property type="match status" value="1"/>
</dbReference>
<keyword evidence="5" id="KW-1185">Reference proteome</keyword>
<dbReference type="AlphaFoldDB" id="A0A2C6L7Q0"/>
<feature type="region of interest" description="Disordered" evidence="2">
    <location>
        <begin position="321"/>
        <end position="343"/>
    </location>
</feature>
<proteinExistence type="inferred from homology"/>
<name>A0A2C6L7Q0_9APIC</name>
<dbReference type="OrthoDB" id="329656at2759"/>
<sequence length="631" mass="67553">MAEWADFNEISSGAGLDDVAALEEMFGLQQQRPSGGLLGQPAPDEGVVIQPQAHSVLKGRQESGEKVFVNLCTHPKVEAWHYKQLLEDEAPAGEDNQGVRIPLSVGERVECCDKEGKPCTAFDVVFNPGTLQECTKEPALKQLLARFSLAAVSHKYGLKLSEEFSFPKLRYKGQEPPRSQRIKLTSHTKIEELESTVSLLSDIPSTTTHHRGPAKMQEITEEDDKSRQPAFEAWFAPPPLATEFLHFLKEDQSYSRTSVFPRSGRSAGEPAGSGSRGKAGSDPPYFGLWKEERQKIAQGCDSKETSINAFDFDGIIEDVDDAGENSKKGGSAPGAYTPASTTGDGALPLKKAFLLSPEEKRKQVARQKCLISRSTLAGTVFVLQLDLRSLNDGSCPSCIASDPSAPAACAKLRVGAPACDPSLGSAGEERQTEIDLASTPTVTISDHHLLVSVPVADPFSAPAQCACDCKSKQNAVSASAQAGQNDPARRHPGAPRKKEFLYRFPLPMCSLFAKGMVSSAYPFLLNVVIPTDMEAAAAMEAFFGGGSVPACEPKAPVECNLVPQGTGDSSFSNDSKEKNSSNALECQGSFMRTGLSLASAGIKPSTTQAEQARTGDTRNAGFANEFLDAVF</sequence>
<dbReference type="InterPro" id="IPR050734">
    <property type="entry name" value="PIH1/Kintoun_subfamily"/>
</dbReference>
<dbReference type="Pfam" id="PF08190">
    <property type="entry name" value="PIH1"/>
    <property type="match status" value="1"/>
</dbReference>
<evidence type="ECO:0000259" key="3">
    <source>
        <dbReference type="Pfam" id="PF08190"/>
    </source>
</evidence>